<dbReference type="AlphaFoldDB" id="A0A060UWX2"/>
<proteinExistence type="predicted"/>
<dbReference type="Proteomes" id="UP000193925">
    <property type="component" value="Chromosome AFERRI"/>
</dbReference>
<dbReference type="EMBL" id="CCCS020000049">
    <property type="protein sequence ID" value="CDQ11253.1"/>
    <property type="molecule type" value="Genomic_DNA"/>
</dbReference>
<dbReference type="EMBL" id="LT841305">
    <property type="protein sequence ID" value="SMH67614.1"/>
    <property type="molecule type" value="Genomic_DNA"/>
</dbReference>
<name>A0A060UWX2_9PROT</name>
<sequence length="152" mass="17222">MNALEYRQHLLEAAQAAQTPAPLHTPPESPDIALYRQLLKSGLQRGKQLPGFHSMPPDRQERLMSGYVEDLHHANDWLRSAASFALARGGKAGQSLMVEFRHHKALLDDLRDGFSVETAPARADAWNACFLHLLDGLERCRWVAYRPSRRKE</sequence>
<organism evidence="1">
    <name type="scientific">Acidithiobacillus ferrivorans</name>
    <dbReference type="NCBI Taxonomy" id="160808"/>
    <lineage>
        <taxon>Bacteria</taxon>
        <taxon>Pseudomonadati</taxon>
        <taxon>Pseudomonadota</taxon>
        <taxon>Acidithiobacillia</taxon>
        <taxon>Acidithiobacillales</taxon>
        <taxon>Acidithiobacillaceae</taxon>
        <taxon>Acidithiobacillus</taxon>
    </lineage>
</organism>
<reference evidence="1" key="2">
    <citation type="submission" date="2014-07" db="EMBL/GenBank/DDBJ databases">
        <title>Initial genome analysis of the psychrotolerant acidophile Acidithiobacillus ferrivorans CF27: insights into iron and sulfur oxidation pathways and into biofilm formation.</title>
        <authorList>
            <person name="Talla E."/>
            <person name="Hedrich S."/>
            <person name="Mangenot S."/>
            <person name="Ji B."/>
            <person name="Johnson D.B."/>
            <person name="Barbe V."/>
            <person name="Bonnefoy V."/>
        </authorList>
    </citation>
    <scope>NUCLEOTIDE SEQUENCE [LARGE SCALE GENOMIC DNA]</scope>
    <source>
        <strain evidence="1">CF27</strain>
    </source>
</reference>
<keyword evidence="3" id="KW-1185">Reference proteome</keyword>
<evidence type="ECO:0000313" key="2">
    <source>
        <dbReference type="EMBL" id="SMH67614.1"/>
    </source>
</evidence>
<evidence type="ECO:0000313" key="3">
    <source>
        <dbReference type="Proteomes" id="UP000193925"/>
    </source>
</evidence>
<accession>A0A060UWX2</accession>
<evidence type="ECO:0000313" key="1">
    <source>
        <dbReference type="EMBL" id="CDQ11253.1"/>
    </source>
</evidence>
<dbReference type="RefSeq" id="WP_035194190.1">
    <property type="nucleotide sequence ID" value="NZ_CCCS020000049.1"/>
</dbReference>
<protein>
    <submittedName>
        <fullName evidence="1">Uncharacterized protein</fullName>
    </submittedName>
</protein>
<reference evidence="1" key="1">
    <citation type="submission" date="2014-03" db="EMBL/GenBank/DDBJ databases">
        <authorList>
            <person name="Genoscope - CEA"/>
        </authorList>
    </citation>
    <scope>NUCLEOTIDE SEQUENCE [LARGE SCALE GENOMIC DNA]</scope>
    <source>
        <strain evidence="1">CF27</strain>
    </source>
</reference>
<gene>
    <name evidence="2" type="ORF">AFERRI_50816</name>
    <name evidence="1" type="ORF">AFERRI_530148</name>
</gene>
<reference evidence="2 3" key="3">
    <citation type="submission" date="2017-03" db="EMBL/GenBank/DDBJ databases">
        <authorList>
            <person name="Regsiter A."/>
            <person name="William W."/>
        </authorList>
    </citation>
    <scope>NUCLEOTIDE SEQUENCE [LARGE SCALE GENOMIC DNA]</scope>
    <source>
        <strain evidence="2">PRJEB5721</strain>
    </source>
</reference>